<proteinExistence type="predicted"/>
<protein>
    <submittedName>
        <fullName evidence="1">Uncharacterized protein</fullName>
    </submittedName>
</protein>
<evidence type="ECO:0000313" key="2">
    <source>
        <dbReference type="Proteomes" id="UP000807025"/>
    </source>
</evidence>
<dbReference type="Proteomes" id="UP000807025">
    <property type="component" value="Unassembled WGS sequence"/>
</dbReference>
<sequence>MVDFHSLSDEEINDLLEAEVKAAIDDILYDPSIDILSEQDRDNIRAFKLRMMSNMPRAAFNQMRQAFQHKITLDSEWVVMCRIAILTGIQPEWHDCCINSCIAYTSKYIYHISCPYCGEAHRSPTGAVRRSFAYLPIMPQLRGYFMSSKMIDKLQYRSNYRQQDNIVADVFDSKNYKRLQNHRVVIDGVKYHHRYFSDPDDIALGVCTDSYLLFKS</sequence>
<comment type="caution">
    <text evidence="1">The sequence shown here is derived from an EMBL/GenBank/DDBJ whole genome shotgun (WGS) entry which is preliminary data.</text>
</comment>
<evidence type="ECO:0000313" key="1">
    <source>
        <dbReference type="EMBL" id="KAF9487781.1"/>
    </source>
</evidence>
<feature type="non-terminal residue" evidence="1">
    <location>
        <position position="216"/>
    </location>
</feature>
<keyword evidence="2" id="KW-1185">Reference proteome</keyword>
<organism evidence="1 2">
    <name type="scientific">Pleurotus eryngii</name>
    <name type="common">Boletus of the steppes</name>
    <dbReference type="NCBI Taxonomy" id="5323"/>
    <lineage>
        <taxon>Eukaryota</taxon>
        <taxon>Fungi</taxon>
        <taxon>Dikarya</taxon>
        <taxon>Basidiomycota</taxon>
        <taxon>Agaricomycotina</taxon>
        <taxon>Agaricomycetes</taxon>
        <taxon>Agaricomycetidae</taxon>
        <taxon>Agaricales</taxon>
        <taxon>Pleurotineae</taxon>
        <taxon>Pleurotaceae</taxon>
        <taxon>Pleurotus</taxon>
    </lineage>
</organism>
<dbReference type="AlphaFoldDB" id="A0A9P5ZHX8"/>
<dbReference type="OrthoDB" id="3257409at2759"/>
<gene>
    <name evidence="1" type="ORF">BDN71DRAFT_1544100</name>
</gene>
<name>A0A9P5ZHX8_PLEER</name>
<reference evidence="1" key="1">
    <citation type="submission" date="2020-11" db="EMBL/GenBank/DDBJ databases">
        <authorList>
            <consortium name="DOE Joint Genome Institute"/>
            <person name="Ahrendt S."/>
            <person name="Riley R."/>
            <person name="Andreopoulos W."/>
            <person name="Labutti K."/>
            <person name="Pangilinan J."/>
            <person name="Ruiz-Duenas F.J."/>
            <person name="Barrasa J.M."/>
            <person name="Sanchez-Garcia M."/>
            <person name="Camarero S."/>
            <person name="Miyauchi S."/>
            <person name="Serrano A."/>
            <person name="Linde D."/>
            <person name="Babiker R."/>
            <person name="Drula E."/>
            <person name="Ayuso-Fernandez I."/>
            <person name="Pacheco R."/>
            <person name="Padilla G."/>
            <person name="Ferreira P."/>
            <person name="Barriuso J."/>
            <person name="Kellner H."/>
            <person name="Castanera R."/>
            <person name="Alfaro M."/>
            <person name="Ramirez L."/>
            <person name="Pisabarro A.G."/>
            <person name="Kuo A."/>
            <person name="Tritt A."/>
            <person name="Lipzen A."/>
            <person name="He G."/>
            <person name="Yan M."/>
            <person name="Ng V."/>
            <person name="Cullen D."/>
            <person name="Martin F."/>
            <person name="Rosso M.-N."/>
            <person name="Henrissat B."/>
            <person name="Hibbett D."/>
            <person name="Martinez A.T."/>
            <person name="Grigoriev I.V."/>
        </authorList>
    </citation>
    <scope>NUCLEOTIDE SEQUENCE</scope>
    <source>
        <strain evidence="1">ATCC 90797</strain>
    </source>
</reference>
<accession>A0A9P5ZHX8</accession>
<dbReference type="EMBL" id="MU154751">
    <property type="protein sequence ID" value="KAF9487781.1"/>
    <property type="molecule type" value="Genomic_DNA"/>
</dbReference>